<dbReference type="CDD" id="cd00180">
    <property type="entry name" value="PKc"/>
    <property type="match status" value="1"/>
</dbReference>
<evidence type="ECO:0000256" key="1">
    <source>
        <dbReference type="PROSITE-ProRule" id="PRU10141"/>
    </source>
</evidence>
<keyword evidence="1" id="KW-0547">Nucleotide-binding</keyword>
<gene>
    <name evidence="3" type="ORF">H9660_03485</name>
</gene>
<comment type="caution">
    <text evidence="3">The sequence shown here is derived from an EMBL/GenBank/DDBJ whole genome shotgun (WGS) entry which is preliminary data.</text>
</comment>
<evidence type="ECO:0000313" key="4">
    <source>
        <dbReference type="Proteomes" id="UP000640335"/>
    </source>
</evidence>
<keyword evidence="3" id="KW-0418">Kinase</keyword>
<dbReference type="PROSITE" id="PS00107">
    <property type="entry name" value="PROTEIN_KINASE_ATP"/>
    <property type="match status" value="1"/>
</dbReference>
<keyword evidence="3" id="KW-0808">Transferase</keyword>
<dbReference type="InterPro" id="IPR011009">
    <property type="entry name" value="Kinase-like_dom_sf"/>
</dbReference>
<dbReference type="Pfam" id="PF00069">
    <property type="entry name" value="Pkinase"/>
    <property type="match status" value="1"/>
</dbReference>
<dbReference type="PROSITE" id="PS50011">
    <property type="entry name" value="PROTEIN_KINASE_DOM"/>
    <property type="match status" value="1"/>
</dbReference>
<evidence type="ECO:0000259" key="2">
    <source>
        <dbReference type="PROSITE" id="PS50011"/>
    </source>
</evidence>
<dbReference type="SUPFAM" id="SSF56112">
    <property type="entry name" value="Protein kinase-like (PK-like)"/>
    <property type="match status" value="1"/>
</dbReference>
<keyword evidence="1" id="KW-0067">ATP-binding</keyword>
<name>A0ABR8Q1A4_9CLOT</name>
<feature type="domain" description="Protein kinase" evidence="2">
    <location>
        <begin position="36"/>
        <end position="312"/>
    </location>
</feature>
<dbReference type="InterPro" id="IPR017441">
    <property type="entry name" value="Protein_kinase_ATP_BS"/>
</dbReference>
<dbReference type="SMART" id="SM00220">
    <property type="entry name" value="S_TKc"/>
    <property type="match status" value="1"/>
</dbReference>
<keyword evidence="4" id="KW-1185">Reference proteome</keyword>
<sequence>MSKSYLNKKWNVNGNFIELKDGDVLINNKVIHISGYEVKGYIGKGDNGVILEVKEVITKQIRALKIWLPNRKKKKSNDARGLEEIKKIAKLDHDNIVKYLHSQIIEGYKCCIMEKIDGVTLREHLRSNNPGLNERYDILQNIFKTLRYSQENGIYHGDLHLDNIIIGHNREMKILDYGTSIFSGKYSLERDSKLLYESTIRIIGEKFDEKMMLLGVNEIKMLSPNIVRILCKAMSKIVVLLDFASYQLVDTIIEDIATIVMLVPFFDLRYILNKIVSYNYENSSIEAGRYFMRCLLKESDYAIENYRIYNFLKDSKDREGSIYKFYEDVRKAFIEKINKEIKESCIYVNRFQAEIFNQELYFKYNGEGELEIERKEIESLIV</sequence>
<proteinExistence type="predicted"/>
<organism evidence="3 4">
    <name type="scientific">Clostridium gallinarum</name>
    <dbReference type="NCBI Taxonomy" id="2762246"/>
    <lineage>
        <taxon>Bacteria</taxon>
        <taxon>Bacillati</taxon>
        <taxon>Bacillota</taxon>
        <taxon>Clostridia</taxon>
        <taxon>Eubacteriales</taxon>
        <taxon>Clostridiaceae</taxon>
        <taxon>Clostridium</taxon>
    </lineage>
</organism>
<feature type="binding site" evidence="1">
    <location>
        <position position="65"/>
    </location>
    <ligand>
        <name>ATP</name>
        <dbReference type="ChEBI" id="CHEBI:30616"/>
    </ligand>
</feature>
<protein>
    <submittedName>
        <fullName evidence="3">Protein kinase family protein</fullName>
    </submittedName>
</protein>
<dbReference type="GO" id="GO:0016301">
    <property type="term" value="F:kinase activity"/>
    <property type="evidence" value="ECO:0007669"/>
    <property type="project" value="UniProtKB-KW"/>
</dbReference>
<dbReference type="InterPro" id="IPR000719">
    <property type="entry name" value="Prot_kinase_dom"/>
</dbReference>
<dbReference type="PANTHER" id="PTHR24347">
    <property type="entry name" value="SERINE/THREONINE-PROTEIN KINASE"/>
    <property type="match status" value="1"/>
</dbReference>
<dbReference type="Gene3D" id="1.10.510.10">
    <property type="entry name" value="Transferase(Phosphotransferase) domain 1"/>
    <property type="match status" value="1"/>
</dbReference>
<dbReference type="Proteomes" id="UP000640335">
    <property type="component" value="Unassembled WGS sequence"/>
</dbReference>
<dbReference type="RefSeq" id="WP_191748610.1">
    <property type="nucleotide sequence ID" value="NZ_JACSQZ010000008.1"/>
</dbReference>
<accession>A0ABR8Q1A4</accession>
<dbReference type="EMBL" id="JACSQZ010000008">
    <property type="protein sequence ID" value="MBD7914201.1"/>
    <property type="molecule type" value="Genomic_DNA"/>
</dbReference>
<reference evidence="3 4" key="1">
    <citation type="submission" date="2020-08" db="EMBL/GenBank/DDBJ databases">
        <title>A Genomic Blueprint of the Chicken Gut Microbiome.</title>
        <authorList>
            <person name="Gilroy R."/>
            <person name="Ravi A."/>
            <person name="Getino M."/>
            <person name="Pursley I."/>
            <person name="Horton D.L."/>
            <person name="Alikhan N.-F."/>
            <person name="Baker D."/>
            <person name="Gharbi K."/>
            <person name="Hall N."/>
            <person name="Watson M."/>
            <person name="Adriaenssens E.M."/>
            <person name="Foster-Nyarko E."/>
            <person name="Jarju S."/>
            <person name="Secka A."/>
            <person name="Antonio M."/>
            <person name="Oren A."/>
            <person name="Chaudhuri R."/>
            <person name="La Ragione R.M."/>
            <person name="Hildebrand F."/>
            <person name="Pallen M.J."/>
        </authorList>
    </citation>
    <scope>NUCLEOTIDE SEQUENCE [LARGE SCALE GENOMIC DNA]</scope>
    <source>
        <strain evidence="3 4">Sa3CUN1</strain>
    </source>
</reference>
<evidence type="ECO:0000313" key="3">
    <source>
        <dbReference type="EMBL" id="MBD7914201.1"/>
    </source>
</evidence>